<keyword evidence="10 12" id="KW-0238">DNA-binding</keyword>
<dbReference type="SUPFAM" id="SSF57783">
    <property type="entry name" value="Zinc beta-ribbon"/>
    <property type="match status" value="1"/>
</dbReference>
<evidence type="ECO:0000256" key="2">
    <source>
        <dbReference type="ARBA" id="ARBA00022515"/>
    </source>
</evidence>
<feature type="compositionally biased region" description="Basic and acidic residues" evidence="15">
    <location>
        <begin position="441"/>
        <end position="461"/>
    </location>
</feature>
<keyword evidence="4 12" id="KW-0548">Nucleotidyltransferase</keyword>
<comment type="domain">
    <text evidence="12">Contains an N-terminal zinc-binding domain, a central core domain that contains the primase activity, and a C-terminal DnaB-binding domain.</text>
</comment>
<dbReference type="FunFam" id="3.90.580.10:FF:000001">
    <property type="entry name" value="DNA primase"/>
    <property type="match status" value="1"/>
</dbReference>
<comment type="similarity">
    <text evidence="12 13">Belongs to the DnaG primase family.</text>
</comment>
<comment type="function">
    <text evidence="12 13">RNA polymerase that catalyzes the synthesis of short RNA molecules used as primers for DNA polymerase during DNA replication.</text>
</comment>
<protein>
    <recommendedName>
        <fullName evidence="12 13">DNA primase</fullName>
        <ecNumber evidence="12">2.7.7.101</ecNumber>
    </recommendedName>
</protein>
<dbReference type="GO" id="GO:0003899">
    <property type="term" value="F:DNA-directed RNA polymerase activity"/>
    <property type="evidence" value="ECO:0007669"/>
    <property type="project" value="UniProtKB-UniRule"/>
</dbReference>
<evidence type="ECO:0000313" key="17">
    <source>
        <dbReference type="EMBL" id="MCP9292026.1"/>
    </source>
</evidence>
<keyword evidence="5 12" id="KW-0235">DNA replication</keyword>
<evidence type="ECO:0000256" key="5">
    <source>
        <dbReference type="ARBA" id="ARBA00022705"/>
    </source>
</evidence>
<evidence type="ECO:0000256" key="12">
    <source>
        <dbReference type="HAMAP-Rule" id="MF_00974"/>
    </source>
</evidence>
<evidence type="ECO:0000256" key="6">
    <source>
        <dbReference type="ARBA" id="ARBA00022723"/>
    </source>
</evidence>
<dbReference type="InterPro" id="IPR006171">
    <property type="entry name" value="TOPRIM_dom"/>
</dbReference>
<feature type="compositionally biased region" description="Acidic residues" evidence="15">
    <location>
        <begin position="646"/>
        <end position="656"/>
    </location>
</feature>
<dbReference type="InterPro" id="IPR036977">
    <property type="entry name" value="DNA_primase_Znf_CHC2"/>
</dbReference>
<dbReference type="SMART" id="SM00493">
    <property type="entry name" value="TOPRIM"/>
    <property type="match status" value="1"/>
</dbReference>
<accession>A0A9X2L446</accession>
<evidence type="ECO:0000256" key="11">
    <source>
        <dbReference type="ARBA" id="ARBA00023163"/>
    </source>
</evidence>
<dbReference type="AlphaFoldDB" id="A0A9X2L446"/>
<dbReference type="CDD" id="cd03364">
    <property type="entry name" value="TOPRIM_DnaG_primases"/>
    <property type="match status" value="1"/>
</dbReference>
<dbReference type="InterPro" id="IPR013264">
    <property type="entry name" value="DNAG_N"/>
</dbReference>
<dbReference type="InterPro" id="IPR034151">
    <property type="entry name" value="TOPRIM_DnaG_bac"/>
</dbReference>
<evidence type="ECO:0000256" key="3">
    <source>
        <dbReference type="ARBA" id="ARBA00022679"/>
    </source>
</evidence>
<feature type="region of interest" description="Disordered" evidence="15">
    <location>
        <begin position="636"/>
        <end position="660"/>
    </location>
</feature>
<dbReference type="SUPFAM" id="SSF56731">
    <property type="entry name" value="DNA primase core"/>
    <property type="match status" value="1"/>
</dbReference>
<feature type="domain" description="Toprim" evidence="16">
    <location>
        <begin position="258"/>
        <end position="339"/>
    </location>
</feature>
<dbReference type="EC" id="2.7.7.101" evidence="12"/>
<dbReference type="Gene3D" id="3.90.980.10">
    <property type="entry name" value="DNA primase, catalytic core, N-terminal domain"/>
    <property type="match status" value="1"/>
</dbReference>
<dbReference type="GO" id="GO:0008270">
    <property type="term" value="F:zinc ion binding"/>
    <property type="evidence" value="ECO:0007669"/>
    <property type="project" value="UniProtKB-UniRule"/>
</dbReference>
<comment type="cofactor">
    <cofactor evidence="12 13 14">
        <name>Zn(2+)</name>
        <dbReference type="ChEBI" id="CHEBI:29105"/>
    </cofactor>
    <text evidence="12 13 14">Binds 1 zinc ion per monomer.</text>
</comment>
<dbReference type="EMBL" id="JANDBC010000002">
    <property type="protein sequence ID" value="MCP9292026.1"/>
    <property type="molecule type" value="Genomic_DNA"/>
</dbReference>
<keyword evidence="7 12" id="KW-0863">Zinc-finger</keyword>
<dbReference type="GO" id="GO:1990077">
    <property type="term" value="C:primosome complex"/>
    <property type="evidence" value="ECO:0007669"/>
    <property type="project" value="UniProtKB-KW"/>
</dbReference>
<dbReference type="InterPro" id="IPR050219">
    <property type="entry name" value="DnaG_primase"/>
</dbReference>
<dbReference type="Proteomes" id="UP001139125">
    <property type="component" value="Unassembled WGS sequence"/>
</dbReference>
<evidence type="ECO:0000313" key="18">
    <source>
        <dbReference type="Proteomes" id="UP001139125"/>
    </source>
</evidence>
<keyword evidence="11 12" id="KW-0804">Transcription</keyword>
<gene>
    <name evidence="12 17" type="primary">dnaG</name>
    <name evidence="17" type="ORF">NM125_10600</name>
</gene>
<dbReference type="InterPro" id="IPR002694">
    <property type="entry name" value="Znf_CHC2"/>
</dbReference>
<reference evidence="17" key="1">
    <citation type="submission" date="2022-06" db="EMBL/GenBank/DDBJ databases">
        <title>Gracilimonas sp. CAU 1638 isolated from sea sediment.</title>
        <authorList>
            <person name="Kim W."/>
        </authorList>
    </citation>
    <scope>NUCLEOTIDE SEQUENCE</scope>
    <source>
        <strain evidence="17">CAU 1638</strain>
    </source>
</reference>
<evidence type="ECO:0000256" key="15">
    <source>
        <dbReference type="SAM" id="MobiDB-lite"/>
    </source>
</evidence>
<evidence type="ECO:0000256" key="14">
    <source>
        <dbReference type="PIRSR" id="PIRSR002811-1"/>
    </source>
</evidence>
<comment type="catalytic activity">
    <reaction evidence="12">
        <text>ssDNA + n NTP = ssDNA/pppN(pN)n-1 hybrid + (n-1) diphosphate.</text>
        <dbReference type="EC" id="2.7.7.101"/>
    </reaction>
</comment>
<keyword evidence="9" id="KW-0460">Magnesium</keyword>
<dbReference type="Gene3D" id="3.90.580.10">
    <property type="entry name" value="Zinc finger, CHC2-type domain"/>
    <property type="match status" value="1"/>
</dbReference>
<evidence type="ECO:0000256" key="4">
    <source>
        <dbReference type="ARBA" id="ARBA00022695"/>
    </source>
</evidence>
<comment type="caution">
    <text evidence="17">The sequence shown here is derived from an EMBL/GenBank/DDBJ whole genome shotgun (WGS) entry which is preliminary data.</text>
</comment>
<dbReference type="Pfam" id="PF13155">
    <property type="entry name" value="Toprim_2"/>
    <property type="match status" value="1"/>
</dbReference>
<comment type="subunit">
    <text evidence="12">Monomer. Interacts with DnaB.</text>
</comment>
<dbReference type="PANTHER" id="PTHR30313:SF2">
    <property type="entry name" value="DNA PRIMASE"/>
    <property type="match status" value="1"/>
</dbReference>
<feature type="zinc finger region" description="CHC2-type" evidence="12 14">
    <location>
        <begin position="37"/>
        <end position="61"/>
    </location>
</feature>
<keyword evidence="6 12" id="KW-0479">Metal-binding</keyword>
<dbReference type="Pfam" id="PF01807">
    <property type="entry name" value="Zn_ribbon_DnaG"/>
    <property type="match status" value="1"/>
</dbReference>
<evidence type="ECO:0000256" key="1">
    <source>
        <dbReference type="ARBA" id="ARBA00022478"/>
    </source>
</evidence>
<dbReference type="HAMAP" id="MF_00974">
    <property type="entry name" value="DNA_primase_DnaG"/>
    <property type="match status" value="1"/>
</dbReference>
<organism evidence="17 18">
    <name type="scientific">Gracilimonas sediminicola</name>
    <dbReference type="NCBI Taxonomy" id="2952158"/>
    <lineage>
        <taxon>Bacteria</taxon>
        <taxon>Pseudomonadati</taxon>
        <taxon>Balneolota</taxon>
        <taxon>Balneolia</taxon>
        <taxon>Balneolales</taxon>
        <taxon>Balneolaceae</taxon>
        <taxon>Gracilimonas</taxon>
    </lineage>
</organism>
<dbReference type="PIRSF" id="PIRSF002811">
    <property type="entry name" value="DnaG"/>
    <property type="match status" value="1"/>
</dbReference>
<dbReference type="GO" id="GO:0006269">
    <property type="term" value="P:DNA replication, synthesis of primer"/>
    <property type="evidence" value="ECO:0007669"/>
    <property type="project" value="UniProtKB-UniRule"/>
</dbReference>
<dbReference type="NCBIfam" id="TIGR01391">
    <property type="entry name" value="dnaG"/>
    <property type="match status" value="1"/>
</dbReference>
<evidence type="ECO:0000256" key="13">
    <source>
        <dbReference type="PIRNR" id="PIRNR002811"/>
    </source>
</evidence>
<keyword evidence="8 12" id="KW-0862">Zinc</keyword>
<evidence type="ECO:0000256" key="8">
    <source>
        <dbReference type="ARBA" id="ARBA00022833"/>
    </source>
</evidence>
<evidence type="ECO:0000256" key="9">
    <source>
        <dbReference type="ARBA" id="ARBA00022842"/>
    </source>
</evidence>
<dbReference type="GO" id="GO:0003677">
    <property type="term" value="F:DNA binding"/>
    <property type="evidence" value="ECO:0007669"/>
    <property type="project" value="UniProtKB-KW"/>
</dbReference>
<keyword evidence="2 12" id="KW-0639">Primosome</keyword>
<name>A0A9X2L446_9BACT</name>
<dbReference type="InterPro" id="IPR037068">
    <property type="entry name" value="DNA_primase_core_N_sf"/>
</dbReference>
<evidence type="ECO:0000256" key="7">
    <source>
        <dbReference type="ARBA" id="ARBA00022771"/>
    </source>
</evidence>
<dbReference type="GO" id="GO:0000428">
    <property type="term" value="C:DNA-directed RNA polymerase complex"/>
    <property type="evidence" value="ECO:0007669"/>
    <property type="project" value="UniProtKB-KW"/>
</dbReference>
<evidence type="ECO:0000256" key="10">
    <source>
        <dbReference type="ARBA" id="ARBA00023125"/>
    </source>
</evidence>
<dbReference type="RefSeq" id="WP_255134900.1">
    <property type="nucleotide sequence ID" value="NZ_JANDBC010000002.1"/>
</dbReference>
<feature type="region of interest" description="Disordered" evidence="15">
    <location>
        <begin position="441"/>
        <end position="495"/>
    </location>
</feature>
<dbReference type="InterPro" id="IPR030846">
    <property type="entry name" value="DnaG_bac"/>
</dbReference>
<keyword evidence="3 12" id="KW-0808">Transferase</keyword>
<dbReference type="InterPro" id="IPR006295">
    <property type="entry name" value="DNA_primase_DnaG"/>
</dbReference>
<dbReference type="Pfam" id="PF08275">
    <property type="entry name" value="DNAG_N"/>
    <property type="match status" value="1"/>
</dbReference>
<keyword evidence="18" id="KW-1185">Reference proteome</keyword>
<keyword evidence="1 12" id="KW-0240">DNA-directed RNA polymerase</keyword>
<proteinExistence type="inferred from homology"/>
<dbReference type="GO" id="GO:0005737">
    <property type="term" value="C:cytoplasm"/>
    <property type="evidence" value="ECO:0007669"/>
    <property type="project" value="TreeGrafter"/>
</dbReference>
<dbReference type="Gene3D" id="3.40.1360.10">
    <property type="match status" value="1"/>
</dbReference>
<sequence>MISDEKKEEVRAAADIVEVVSDYVKLKRSGSGFVGLCPYHDEKTPSFNVTPRLEIFKCFGCGESGDVFKFVMDQEGVGFNEAVRQLAERYGVFIPEEDNEEPSENTQLREGIYHALKFAGVFYYRNLIENPEAEKAIKYLENRGYNREVYKKFGLGFSPSGGEELWKAAKNAGIDENYLVEADLIKPSNRGSGFYDTFRGRLMFPIFNPTGKVIAFAGRVLGNEKTAKYINSSQTKVYNKSEVVYGVNFARNEIRKNKEVILVEGYTDVITLHEHGIKNVVASSGTSLTSGQMKILHRYGERIVMIYDSDDAGQTAMKRGINIALAEGMEVQLLELPEDQDPDSFVKQFGKESFEELKKEESGDFVDFLLLKAGEEGRLEKPTEIPKVIAEILESIANIKDSIQRQVYVQYLHQKMQKFQKVKESDLYEQLERVMNDKRWEEKRSQRREEARQRFQDDRVTQDQGMDGGPMDEPPHPSGEPFSGRPQPRSRKKPHFEKELIRLMITYGRSMVEYICSFTNSKLFEDDELRTFYEDIIERYKEEKEISVNTYSGMDDPFPRLVGDVLLEQHTASDRHEEKVGLKYEKDKNPYKTAKSSIRASQINFYRHKQNELADKIAAANGEEKLELMERQKDIKSKLTRRETTDPDDLYPDPDSDIDHQVNDKVFQYKMKGEE</sequence>
<dbReference type="PROSITE" id="PS50880">
    <property type="entry name" value="TOPRIM"/>
    <property type="match status" value="1"/>
</dbReference>
<dbReference type="FunFam" id="3.40.1360.10:FF:000002">
    <property type="entry name" value="DNA primase"/>
    <property type="match status" value="1"/>
</dbReference>
<dbReference type="PANTHER" id="PTHR30313">
    <property type="entry name" value="DNA PRIMASE"/>
    <property type="match status" value="1"/>
</dbReference>
<feature type="compositionally biased region" description="Basic and acidic residues" evidence="15">
    <location>
        <begin position="636"/>
        <end position="645"/>
    </location>
</feature>
<evidence type="ECO:0000259" key="16">
    <source>
        <dbReference type="PROSITE" id="PS50880"/>
    </source>
</evidence>
<dbReference type="SMART" id="SM00400">
    <property type="entry name" value="ZnF_CHCC"/>
    <property type="match status" value="1"/>
</dbReference>